<sequence length="157" mass="18200">MIIKAAVTTLLLLIIHTADAGTYCYRCVSTHPGCSTPFNWYWHTGQWCPEEDDICVKITERKGPIEVITRDCLSAVKPFRTDIPADRYEGCRFASKDVKLAHYVNNSIAELDIRRDHFDETTWCFCYFDWWCNSGFSNIPSKFLVGTIFMLVKYLLH</sequence>
<dbReference type="GO" id="GO:0098552">
    <property type="term" value="C:side of membrane"/>
    <property type="evidence" value="ECO:0007669"/>
    <property type="project" value="UniProtKB-KW"/>
</dbReference>
<evidence type="ECO:0000313" key="10">
    <source>
        <dbReference type="Proteomes" id="UP000494165"/>
    </source>
</evidence>
<keyword evidence="3" id="KW-0812">Transmembrane</keyword>
<dbReference type="GO" id="GO:0030431">
    <property type="term" value="P:sleep"/>
    <property type="evidence" value="ECO:0007669"/>
    <property type="project" value="InterPro"/>
</dbReference>
<name>A0A8S1CSE0_9INSE</name>
<keyword evidence="2" id="KW-0336">GPI-anchor</keyword>
<dbReference type="Pfam" id="PF17064">
    <property type="entry name" value="QVR"/>
    <property type="match status" value="1"/>
</dbReference>
<evidence type="ECO:0000256" key="1">
    <source>
        <dbReference type="ARBA" id="ARBA00004589"/>
    </source>
</evidence>
<evidence type="ECO:0000256" key="2">
    <source>
        <dbReference type="ARBA" id="ARBA00022622"/>
    </source>
</evidence>
<feature type="chain" id="PRO_5035848932" description="Protein sleepless" evidence="8">
    <location>
        <begin position="21"/>
        <end position="157"/>
    </location>
</feature>
<dbReference type="InterPro" id="IPR050975">
    <property type="entry name" value="Sleep_regulator"/>
</dbReference>
<keyword evidence="5" id="KW-1133">Transmembrane helix</keyword>
<keyword evidence="6" id="KW-0325">Glycoprotein</keyword>
<proteinExistence type="predicted"/>
<keyword evidence="7" id="KW-0449">Lipoprotein</keyword>
<evidence type="ECO:0000256" key="6">
    <source>
        <dbReference type="ARBA" id="ARBA00023180"/>
    </source>
</evidence>
<dbReference type="CDD" id="cd23591">
    <property type="entry name" value="TFP_LU_ECD_Crim"/>
    <property type="match status" value="1"/>
</dbReference>
<feature type="signal peptide" evidence="8">
    <location>
        <begin position="1"/>
        <end position="20"/>
    </location>
</feature>
<accession>A0A8S1CSE0</accession>
<dbReference type="PANTHER" id="PTHR33562:SF28">
    <property type="entry name" value="PROTEIN QUIVER"/>
    <property type="match status" value="1"/>
</dbReference>
<evidence type="ECO:0000256" key="7">
    <source>
        <dbReference type="ARBA" id="ARBA00023288"/>
    </source>
</evidence>
<evidence type="ECO:0000256" key="3">
    <source>
        <dbReference type="ARBA" id="ARBA00022692"/>
    </source>
</evidence>
<comment type="caution">
    <text evidence="9">The sequence shown here is derived from an EMBL/GenBank/DDBJ whole genome shotgun (WGS) entry which is preliminary data.</text>
</comment>
<reference evidence="9 10" key="1">
    <citation type="submission" date="2020-04" db="EMBL/GenBank/DDBJ databases">
        <authorList>
            <person name="Alioto T."/>
            <person name="Alioto T."/>
            <person name="Gomez Garrido J."/>
        </authorList>
    </citation>
    <scope>NUCLEOTIDE SEQUENCE [LARGE SCALE GENOMIC DNA]</scope>
</reference>
<evidence type="ECO:0000313" key="9">
    <source>
        <dbReference type="EMBL" id="CAB3371024.1"/>
    </source>
</evidence>
<dbReference type="Proteomes" id="UP000494165">
    <property type="component" value="Unassembled WGS sequence"/>
</dbReference>
<evidence type="ECO:0000256" key="4">
    <source>
        <dbReference type="ARBA" id="ARBA00022729"/>
    </source>
</evidence>
<evidence type="ECO:0000256" key="5">
    <source>
        <dbReference type="ARBA" id="ARBA00022989"/>
    </source>
</evidence>
<dbReference type="EMBL" id="CADEPI010000058">
    <property type="protein sequence ID" value="CAB3371024.1"/>
    <property type="molecule type" value="Genomic_DNA"/>
</dbReference>
<gene>
    <name evidence="9" type="ORF">CLODIP_2_CD08515</name>
</gene>
<dbReference type="OrthoDB" id="6249205at2759"/>
<dbReference type="PANTHER" id="PTHR33562">
    <property type="entry name" value="ATILLA, ISOFORM B-RELATED-RELATED"/>
    <property type="match status" value="1"/>
</dbReference>
<keyword evidence="10" id="KW-1185">Reference proteome</keyword>
<dbReference type="GO" id="GO:0032222">
    <property type="term" value="P:regulation of synaptic transmission, cholinergic"/>
    <property type="evidence" value="ECO:0007669"/>
    <property type="project" value="InterPro"/>
</dbReference>
<keyword evidence="4 8" id="KW-0732">Signal</keyword>
<protein>
    <recommendedName>
        <fullName evidence="11">Protein sleepless</fullName>
    </recommendedName>
</protein>
<dbReference type="SUPFAM" id="SSF57302">
    <property type="entry name" value="Snake toxin-like"/>
    <property type="match status" value="1"/>
</dbReference>
<comment type="subcellular location">
    <subcellularLocation>
        <location evidence="1">Membrane</location>
        <topology evidence="1">Lipid-anchor</topology>
        <topology evidence="1">GPI-anchor</topology>
    </subcellularLocation>
</comment>
<organism evidence="9 10">
    <name type="scientific">Cloeon dipterum</name>
    <dbReference type="NCBI Taxonomy" id="197152"/>
    <lineage>
        <taxon>Eukaryota</taxon>
        <taxon>Metazoa</taxon>
        <taxon>Ecdysozoa</taxon>
        <taxon>Arthropoda</taxon>
        <taxon>Hexapoda</taxon>
        <taxon>Insecta</taxon>
        <taxon>Pterygota</taxon>
        <taxon>Palaeoptera</taxon>
        <taxon>Ephemeroptera</taxon>
        <taxon>Pisciforma</taxon>
        <taxon>Baetidae</taxon>
        <taxon>Cloeon</taxon>
    </lineage>
</organism>
<dbReference type="AlphaFoldDB" id="A0A8S1CSE0"/>
<evidence type="ECO:0000256" key="8">
    <source>
        <dbReference type="SAM" id="SignalP"/>
    </source>
</evidence>
<dbReference type="InterPro" id="IPR031424">
    <property type="entry name" value="QVR-like"/>
</dbReference>
<keyword evidence="5" id="KW-0472">Membrane</keyword>
<dbReference type="InterPro" id="IPR045860">
    <property type="entry name" value="Snake_toxin-like_sf"/>
</dbReference>
<evidence type="ECO:0008006" key="11">
    <source>
        <dbReference type="Google" id="ProtNLM"/>
    </source>
</evidence>